<evidence type="ECO:0000256" key="1">
    <source>
        <dbReference type="SAM" id="Coils"/>
    </source>
</evidence>
<dbReference type="EMBL" id="LBYB01000016">
    <property type="protein sequence ID" value="KKR41055.1"/>
    <property type="molecule type" value="Genomic_DNA"/>
</dbReference>
<evidence type="ECO:0000256" key="2">
    <source>
        <dbReference type="SAM" id="MobiDB-lite"/>
    </source>
</evidence>
<name>A0A0G0T1S5_9BACT</name>
<feature type="coiled-coil region" evidence="1">
    <location>
        <begin position="73"/>
        <end position="100"/>
    </location>
</feature>
<reference evidence="3 4" key="1">
    <citation type="journal article" date="2015" name="Nature">
        <title>rRNA introns, odd ribosomes, and small enigmatic genomes across a large radiation of phyla.</title>
        <authorList>
            <person name="Brown C.T."/>
            <person name="Hug L.A."/>
            <person name="Thomas B.C."/>
            <person name="Sharon I."/>
            <person name="Castelle C.J."/>
            <person name="Singh A."/>
            <person name="Wilkins M.J."/>
            <person name="Williams K.H."/>
            <person name="Banfield J.F."/>
        </authorList>
    </citation>
    <scope>NUCLEOTIDE SEQUENCE [LARGE SCALE GENOMIC DNA]</scope>
</reference>
<organism evidence="3 4">
    <name type="scientific">Candidatus Daviesbacteria bacterium GW2011_GWC2_40_12</name>
    <dbReference type="NCBI Taxonomy" id="1618431"/>
    <lineage>
        <taxon>Bacteria</taxon>
        <taxon>Candidatus Daviesiibacteriota</taxon>
    </lineage>
</organism>
<keyword evidence="1" id="KW-0175">Coiled coil</keyword>
<feature type="compositionally biased region" description="Basic and acidic residues" evidence="2">
    <location>
        <begin position="164"/>
        <end position="175"/>
    </location>
</feature>
<dbReference type="AlphaFoldDB" id="A0A0G0T1S5"/>
<feature type="region of interest" description="Disordered" evidence="2">
    <location>
        <begin position="164"/>
        <end position="213"/>
    </location>
</feature>
<protein>
    <submittedName>
        <fullName evidence="3">Uncharacterized protein</fullName>
    </submittedName>
</protein>
<evidence type="ECO:0000313" key="3">
    <source>
        <dbReference type="EMBL" id="KKR41055.1"/>
    </source>
</evidence>
<proteinExistence type="predicted"/>
<sequence>MNSTKTRVNPANLDRIGFFDETGFEKETSIVSTITATALDLIGGVTEAVSDLKQTVTVTETNANQRGNDKFSMDGSITEFNKAKAQLEEEKQQRKTADIQRIFFQTLKEDTQKVQLEKEKVFEEEVNDIIANLPTEQKNELLHYQASYKDKSVYQRAELRKKLIEQQEKSEKQEKATSIPTPAKQPSALEGAFEGRSGSQGGGSANLSNQAVG</sequence>
<evidence type="ECO:0000313" key="4">
    <source>
        <dbReference type="Proteomes" id="UP000034881"/>
    </source>
</evidence>
<dbReference type="Proteomes" id="UP000034881">
    <property type="component" value="Unassembled WGS sequence"/>
</dbReference>
<gene>
    <name evidence="3" type="ORF">UT77_C0016G0009</name>
</gene>
<accession>A0A0G0T1S5</accession>
<comment type="caution">
    <text evidence="3">The sequence shown here is derived from an EMBL/GenBank/DDBJ whole genome shotgun (WGS) entry which is preliminary data.</text>
</comment>